<dbReference type="InterPro" id="IPR037468">
    <property type="entry name" value="ARGOS/ARL/OSR1"/>
</dbReference>
<proteinExistence type="inferred from homology"/>
<dbReference type="GO" id="GO:0016020">
    <property type="term" value="C:membrane"/>
    <property type="evidence" value="ECO:0007669"/>
    <property type="project" value="UniProtKB-SubCell"/>
</dbReference>
<evidence type="ECO:0000256" key="10">
    <source>
        <dbReference type="ARBA" id="ARBA00022989"/>
    </source>
</evidence>
<keyword evidence="12" id="KW-0539">Nucleus</keyword>
<evidence type="ECO:0000256" key="1">
    <source>
        <dbReference type="ARBA" id="ARBA00004123"/>
    </source>
</evidence>
<evidence type="ECO:0000256" key="7">
    <source>
        <dbReference type="ARBA" id="ARBA00022490"/>
    </source>
</evidence>
<keyword evidence="11 13" id="KW-0472">Membrane</keyword>
<dbReference type="GO" id="GO:0005634">
    <property type="term" value="C:nucleus"/>
    <property type="evidence" value="ECO:0007669"/>
    <property type="project" value="UniProtKB-SubCell"/>
</dbReference>
<dbReference type="AlphaFoldDB" id="A0A2G5EDJ1"/>
<evidence type="ECO:0008006" key="16">
    <source>
        <dbReference type="Google" id="ProtNLM"/>
    </source>
</evidence>
<keyword evidence="15" id="KW-1185">Reference proteome</keyword>
<sequence>MNKISSLISPSIQDFNNNTQHQMKRKIEDLVINQNHLLAVQQQQQQSKMGKSSWHLNLMIKLFMLLVLTASLLLLPLVLPPLPPPPLMFLLLPVGILAVLMLLAVFPSDVADIVVSPV</sequence>
<dbReference type="EMBL" id="KZ305026">
    <property type="protein sequence ID" value="PIA53781.1"/>
    <property type="molecule type" value="Genomic_DNA"/>
</dbReference>
<protein>
    <recommendedName>
        <fullName evidence="16">ARGOS-like protein</fullName>
    </recommendedName>
</protein>
<keyword evidence="6" id="KW-0217">Developmental protein</keyword>
<evidence type="ECO:0000256" key="3">
    <source>
        <dbReference type="ARBA" id="ARBA00004240"/>
    </source>
</evidence>
<feature type="transmembrane region" description="Helical" evidence="13">
    <location>
        <begin position="85"/>
        <end position="106"/>
    </location>
</feature>
<dbReference type="GO" id="GO:0005783">
    <property type="term" value="C:endoplasmic reticulum"/>
    <property type="evidence" value="ECO:0007669"/>
    <property type="project" value="UniProtKB-SubCell"/>
</dbReference>
<dbReference type="InParanoid" id="A0A2G5EDJ1"/>
<keyword evidence="7" id="KW-0963">Cytoplasm</keyword>
<gene>
    <name evidence="14" type="ORF">AQUCO_00900395v1</name>
</gene>
<dbReference type="GO" id="GO:0009725">
    <property type="term" value="P:response to hormone"/>
    <property type="evidence" value="ECO:0007669"/>
    <property type="project" value="UniProtKB-ARBA"/>
</dbReference>
<evidence type="ECO:0000256" key="12">
    <source>
        <dbReference type="ARBA" id="ARBA00023242"/>
    </source>
</evidence>
<evidence type="ECO:0000256" key="4">
    <source>
        <dbReference type="ARBA" id="ARBA00004496"/>
    </source>
</evidence>
<comment type="subcellular location">
    <subcellularLocation>
        <location evidence="4">Cytoplasm</location>
    </subcellularLocation>
    <subcellularLocation>
        <location evidence="3">Endoplasmic reticulum</location>
    </subcellularLocation>
    <subcellularLocation>
        <location evidence="2">Membrane</location>
        <topology evidence="2">Multi-pass membrane protein</topology>
    </subcellularLocation>
    <subcellularLocation>
        <location evidence="1">Nucleus</location>
    </subcellularLocation>
</comment>
<evidence type="ECO:0000256" key="6">
    <source>
        <dbReference type="ARBA" id="ARBA00022473"/>
    </source>
</evidence>
<evidence type="ECO:0000313" key="14">
    <source>
        <dbReference type="EMBL" id="PIA53781.1"/>
    </source>
</evidence>
<keyword evidence="9" id="KW-0256">Endoplasmic reticulum</keyword>
<evidence type="ECO:0000256" key="2">
    <source>
        <dbReference type="ARBA" id="ARBA00004141"/>
    </source>
</evidence>
<dbReference type="PANTHER" id="PTHR36023:SF3">
    <property type="entry name" value="ARGOS-LIKE PROTEIN"/>
    <property type="match status" value="1"/>
</dbReference>
<comment type="similarity">
    <text evidence="5">Belongs to the plant organ size related (OSR) protein family.</text>
</comment>
<name>A0A2G5EDJ1_AQUCA</name>
<dbReference type="STRING" id="218851.A0A2G5EDJ1"/>
<evidence type="ECO:0000256" key="8">
    <source>
        <dbReference type="ARBA" id="ARBA00022692"/>
    </source>
</evidence>
<dbReference type="PANTHER" id="PTHR36023">
    <property type="entry name" value="ARGOS-LIKE PROTEIN"/>
    <property type="match status" value="1"/>
</dbReference>
<feature type="transmembrane region" description="Helical" evidence="13">
    <location>
        <begin position="58"/>
        <end position="79"/>
    </location>
</feature>
<evidence type="ECO:0000256" key="5">
    <source>
        <dbReference type="ARBA" id="ARBA00006891"/>
    </source>
</evidence>
<evidence type="ECO:0000256" key="11">
    <source>
        <dbReference type="ARBA" id="ARBA00023136"/>
    </source>
</evidence>
<evidence type="ECO:0000256" key="9">
    <source>
        <dbReference type="ARBA" id="ARBA00022824"/>
    </source>
</evidence>
<evidence type="ECO:0000313" key="15">
    <source>
        <dbReference type="Proteomes" id="UP000230069"/>
    </source>
</evidence>
<keyword evidence="8 13" id="KW-0812">Transmembrane</keyword>
<organism evidence="14 15">
    <name type="scientific">Aquilegia coerulea</name>
    <name type="common">Rocky mountain columbine</name>
    <dbReference type="NCBI Taxonomy" id="218851"/>
    <lineage>
        <taxon>Eukaryota</taxon>
        <taxon>Viridiplantae</taxon>
        <taxon>Streptophyta</taxon>
        <taxon>Embryophyta</taxon>
        <taxon>Tracheophyta</taxon>
        <taxon>Spermatophyta</taxon>
        <taxon>Magnoliopsida</taxon>
        <taxon>Ranunculales</taxon>
        <taxon>Ranunculaceae</taxon>
        <taxon>Thalictroideae</taxon>
        <taxon>Aquilegia</taxon>
    </lineage>
</organism>
<evidence type="ECO:0000256" key="13">
    <source>
        <dbReference type="SAM" id="Phobius"/>
    </source>
</evidence>
<reference evidence="14 15" key="1">
    <citation type="submission" date="2017-09" db="EMBL/GenBank/DDBJ databases">
        <title>WGS assembly of Aquilegia coerulea Goldsmith.</title>
        <authorList>
            <person name="Hodges S."/>
            <person name="Kramer E."/>
            <person name="Nordborg M."/>
            <person name="Tomkins J."/>
            <person name="Borevitz J."/>
            <person name="Derieg N."/>
            <person name="Yan J."/>
            <person name="Mihaltcheva S."/>
            <person name="Hayes R.D."/>
            <person name="Rokhsar D."/>
        </authorList>
    </citation>
    <scope>NUCLEOTIDE SEQUENCE [LARGE SCALE GENOMIC DNA]</scope>
    <source>
        <strain evidence="15">cv. Goldsmith</strain>
    </source>
</reference>
<dbReference type="GO" id="GO:0046622">
    <property type="term" value="P:positive regulation of organ growth"/>
    <property type="evidence" value="ECO:0007669"/>
    <property type="project" value="InterPro"/>
</dbReference>
<accession>A0A2G5EDJ1</accession>
<keyword evidence="10 13" id="KW-1133">Transmembrane helix</keyword>
<dbReference type="Proteomes" id="UP000230069">
    <property type="component" value="Unassembled WGS sequence"/>
</dbReference>